<dbReference type="InterPro" id="IPR032466">
    <property type="entry name" value="Metal_Hydrolase"/>
</dbReference>
<feature type="binding site" evidence="7">
    <location>
        <position position="224"/>
    </location>
    <ligand>
        <name>substrate</name>
    </ligand>
</feature>
<dbReference type="EMBL" id="FTOT01000001">
    <property type="protein sequence ID" value="SIS58583.1"/>
    <property type="molecule type" value="Genomic_DNA"/>
</dbReference>
<organism evidence="10 11">
    <name type="scientific">Gemmobacter megaterium</name>
    <dbReference type="NCBI Taxonomy" id="1086013"/>
    <lineage>
        <taxon>Bacteria</taxon>
        <taxon>Pseudomonadati</taxon>
        <taxon>Pseudomonadota</taxon>
        <taxon>Alphaproteobacteria</taxon>
        <taxon>Rhodobacterales</taxon>
        <taxon>Paracoccaceae</taxon>
        <taxon>Gemmobacter</taxon>
    </lineage>
</organism>
<protein>
    <submittedName>
        <fullName evidence="10">N-acetylglucosamine 6-phosphate deacetylase</fullName>
    </submittedName>
</protein>
<sequence>MSRLALTGAAIFDGAQIHPEAVLVLDADHIEGLRADVPRGCAELSMDGGILAPGMVDLQVNGGGGEMVGPATDAAQLARICAAHARLGATGLLPTLITDRPAVTAQVIAAGIAAAGLPGFLGLHLEGPHLDPRRAGAHDPALIRPMTEADCEALCSAAAHLPALLVTLAPCAASPDQIARLAAAGAIVSLGHAETTCAEAQAAFAAGARCVTHLFNAMSGLGHREPGLVGAVLAGDTAAGIIADGHHVALEVLRIALAARPAGLFVVSDAMAVAGTDRPGFTLNGRQVMRRDGRLVLDGGTLAGADLALPQAVAVLVRQVGLPLDRALAMATATPAALIGSEAGHLRPGDRADVLHLTADLRLSAVWQAGRRIV</sequence>
<keyword evidence="2 8" id="KW-0479">Metal-binding</keyword>
<reference evidence="10 11" key="1">
    <citation type="submission" date="2017-01" db="EMBL/GenBank/DDBJ databases">
        <authorList>
            <person name="Mah S.A."/>
            <person name="Swanson W.J."/>
            <person name="Moy G.W."/>
            <person name="Vacquier V.D."/>
        </authorList>
    </citation>
    <scope>NUCLEOTIDE SEQUENCE [LARGE SCALE GENOMIC DNA]</scope>
    <source>
        <strain evidence="10 11">DSM 26375</strain>
    </source>
</reference>
<dbReference type="InterPro" id="IPR006680">
    <property type="entry name" value="Amidohydro-rel"/>
</dbReference>
<feature type="binding site" evidence="8">
    <location>
        <position position="213"/>
    </location>
    <ligand>
        <name>Zn(2+)</name>
        <dbReference type="ChEBI" id="CHEBI:29105"/>
    </ligand>
</feature>
<comment type="similarity">
    <text evidence="1 5">Belongs to the metallo-dependent hydrolases superfamily. NagA family.</text>
</comment>
<feature type="binding site" evidence="7">
    <location>
        <begin position="302"/>
        <end position="304"/>
    </location>
    <ligand>
        <name>substrate</name>
    </ligand>
</feature>
<dbReference type="OrthoDB" id="9776488at2"/>
<evidence type="ECO:0000256" key="8">
    <source>
        <dbReference type="PIRSR" id="PIRSR038994-3"/>
    </source>
</evidence>
<evidence type="ECO:0000256" key="3">
    <source>
        <dbReference type="ARBA" id="ARBA00022801"/>
    </source>
</evidence>
<feature type="binding site" evidence="7">
    <location>
        <position position="247"/>
    </location>
    <ligand>
        <name>substrate</name>
    </ligand>
</feature>
<keyword evidence="4 5" id="KW-0119">Carbohydrate metabolism</keyword>
<dbReference type="SUPFAM" id="SSF51338">
    <property type="entry name" value="Composite domain of metallo-dependent hydrolases"/>
    <property type="match status" value="1"/>
</dbReference>
<dbReference type="PANTHER" id="PTHR11113:SF14">
    <property type="entry name" value="N-ACETYLGLUCOSAMINE-6-PHOSPHATE DEACETYLASE"/>
    <property type="match status" value="1"/>
</dbReference>
<dbReference type="InterPro" id="IPR003764">
    <property type="entry name" value="GlcNAc_6-P_deAcase"/>
</dbReference>
<dbReference type="STRING" id="1086013.SAMN05421774_101306"/>
<feature type="binding site" evidence="8">
    <location>
        <position position="192"/>
    </location>
    <ligand>
        <name>Zn(2+)</name>
        <dbReference type="ChEBI" id="CHEBI:29105"/>
    </ligand>
</feature>
<dbReference type="InterPro" id="IPR011059">
    <property type="entry name" value="Metal-dep_hydrolase_composite"/>
</dbReference>
<dbReference type="GO" id="GO:0008448">
    <property type="term" value="F:N-acetylglucosamine-6-phosphate deacetylase activity"/>
    <property type="evidence" value="ECO:0007669"/>
    <property type="project" value="InterPro"/>
</dbReference>
<evidence type="ECO:0000256" key="7">
    <source>
        <dbReference type="PIRSR" id="PIRSR038994-2"/>
    </source>
</evidence>
<evidence type="ECO:0000256" key="5">
    <source>
        <dbReference type="PIRNR" id="PIRNR038994"/>
    </source>
</evidence>
<comment type="cofactor">
    <cofactor evidence="8">
        <name>a divalent metal cation</name>
        <dbReference type="ChEBI" id="CHEBI:60240"/>
    </cofactor>
    <text evidence="8">Binds 1 divalent metal cation per subunit.</text>
</comment>
<feature type="domain" description="Amidohydrolase-related" evidence="9">
    <location>
        <begin position="50"/>
        <end position="357"/>
    </location>
</feature>
<evidence type="ECO:0000256" key="2">
    <source>
        <dbReference type="ARBA" id="ARBA00022723"/>
    </source>
</evidence>
<dbReference type="Pfam" id="PF01979">
    <property type="entry name" value="Amidohydro_1"/>
    <property type="match status" value="1"/>
</dbReference>
<evidence type="ECO:0000256" key="6">
    <source>
        <dbReference type="PIRSR" id="PIRSR038994-1"/>
    </source>
</evidence>
<proteinExistence type="inferred from homology"/>
<feature type="binding site" evidence="8">
    <location>
        <position position="126"/>
    </location>
    <ligand>
        <name>Zn(2+)</name>
        <dbReference type="ChEBI" id="CHEBI:29105"/>
    </ligand>
</feature>
<dbReference type="Gene3D" id="3.20.20.140">
    <property type="entry name" value="Metal-dependent hydrolases"/>
    <property type="match status" value="1"/>
</dbReference>
<evidence type="ECO:0000313" key="11">
    <source>
        <dbReference type="Proteomes" id="UP000186141"/>
    </source>
</evidence>
<name>A0A1N7KAK2_9RHOB</name>
<feature type="binding site" evidence="7">
    <location>
        <position position="137"/>
    </location>
    <ligand>
        <name>substrate</name>
    </ligand>
</feature>
<evidence type="ECO:0000256" key="1">
    <source>
        <dbReference type="ARBA" id="ARBA00010716"/>
    </source>
</evidence>
<keyword evidence="3 5" id="KW-0378">Hydrolase</keyword>
<dbReference type="RefSeq" id="WP_076528008.1">
    <property type="nucleotide sequence ID" value="NZ_BMEH01000001.1"/>
</dbReference>
<dbReference type="SUPFAM" id="SSF51556">
    <property type="entry name" value="Metallo-dependent hydrolases"/>
    <property type="match status" value="1"/>
</dbReference>
<evidence type="ECO:0000259" key="9">
    <source>
        <dbReference type="Pfam" id="PF01979"/>
    </source>
</evidence>
<dbReference type="GO" id="GO:0046872">
    <property type="term" value="F:metal ion binding"/>
    <property type="evidence" value="ECO:0007669"/>
    <property type="project" value="UniProtKB-KW"/>
</dbReference>
<dbReference type="PANTHER" id="PTHR11113">
    <property type="entry name" value="N-ACETYLGLUCOSAMINE-6-PHOSPHATE DEACETYLASE"/>
    <property type="match status" value="1"/>
</dbReference>
<dbReference type="Proteomes" id="UP000186141">
    <property type="component" value="Unassembled WGS sequence"/>
</dbReference>
<accession>A0A1N7KAK2</accession>
<gene>
    <name evidence="10" type="ORF">SAMN05421774_101306</name>
</gene>
<keyword evidence="11" id="KW-1185">Reference proteome</keyword>
<feature type="binding site" evidence="7">
    <location>
        <begin position="216"/>
        <end position="217"/>
    </location>
    <ligand>
        <name>substrate</name>
    </ligand>
</feature>
<dbReference type="PIRSF" id="PIRSF038994">
    <property type="entry name" value="NagA"/>
    <property type="match status" value="1"/>
</dbReference>
<evidence type="ECO:0000313" key="10">
    <source>
        <dbReference type="EMBL" id="SIS58583.1"/>
    </source>
</evidence>
<dbReference type="GO" id="GO:0006046">
    <property type="term" value="P:N-acetylglucosamine catabolic process"/>
    <property type="evidence" value="ECO:0007669"/>
    <property type="project" value="TreeGrafter"/>
</dbReference>
<feature type="active site" description="Proton donor/acceptor" evidence="6">
    <location>
        <position position="269"/>
    </location>
</feature>
<dbReference type="Gene3D" id="2.30.40.10">
    <property type="entry name" value="Urease, subunit C, domain 1"/>
    <property type="match status" value="1"/>
</dbReference>
<dbReference type="AlphaFoldDB" id="A0A1N7KAK2"/>
<evidence type="ECO:0000256" key="4">
    <source>
        <dbReference type="ARBA" id="ARBA00023277"/>
    </source>
</evidence>